<dbReference type="EMBL" id="MVHJ01000021">
    <property type="protein sequence ID" value="ORA03053.1"/>
    <property type="molecule type" value="Genomic_DNA"/>
</dbReference>
<dbReference type="SUPFAM" id="SSF101874">
    <property type="entry name" value="YceI-like"/>
    <property type="match status" value="1"/>
</dbReference>
<dbReference type="PANTHER" id="PTHR34406">
    <property type="entry name" value="PROTEIN YCEI"/>
    <property type="match status" value="1"/>
</dbReference>
<dbReference type="Pfam" id="PF04264">
    <property type="entry name" value="YceI"/>
    <property type="match status" value="1"/>
</dbReference>
<dbReference type="InterPro" id="IPR007372">
    <property type="entry name" value="Lipid/polyisoprenoid-bd_YceI"/>
</dbReference>
<reference evidence="3 4" key="1">
    <citation type="submission" date="2017-02" db="EMBL/GenBank/DDBJ databases">
        <title>The new phylogeny of genus Mycobacterium.</title>
        <authorList>
            <person name="Tortoli E."/>
            <person name="Trovato A."/>
            <person name="Cirillo D.M."/>
        </authorList>
    </citation>
    <scope>NUCLEOTIDE SEQUENCE [LARGE SCALE GENOMIC DNA]</scope>
    <source>
        <strain evidence="3 4">DSM 45578</strain>
    </source>
</reference>
<accession>A0A1W9YSP4</accession>
<comment type="caution">
    <text evidence="3">The sequence shown here is derived from an EMBL/GenBank/DDBJ whole genome shotgun (WGS) entry which is preliminary data.</text>
</comment>
<comment type="similarity">
    <text evidence="1">Belongs to the UPF0312 family.</text>
</comment>
<evidence type="ECO:0000256" key="1">
    <source>
        <dbReference type="ARBA" id="ARBA00008812"/>
    </source>
</evidence>
<name>A0A1W9YSP4_MYCBA</name>
<keyword evidence="4" id="KW-1185">Reference proteome</keyword>
<dbReference type="Gene3D" id="2.40.128.110">
    <property type="entry name" value="Lipid/polyisoprenoid-binding, YceI-like"/>
    <property type="match status" value="1"/>
</dbReference>
<feature type="domain" description="Lipid/polyisoprenoid-binding YceI-like" evidence="2">
    <location>
        <begin position="65"/>
        <end position="234"/>
    </location>
</feature>
<dbReference type="PANTHER" id="PTHR34406:SF1">
    <property type="entry name" value="PROTEIN YCEI"/>
    <property type="match status" value="1"/>
</dbReference>
<evidence type="ECO:0000259" key="2">
    <source>
        <dbReference type="SMART" id="SM00867"/>
    </source>
</evidence>
<dbReference type="STRING" id="564198.BST17_20940"/>
<dbReference type="SMART" id="SM00867">
    <property type="entry name" value="YceI"/>
    <property type="match status" value="1"/>
</dbReference>
<organism evidence="3 4">
    <name type="scientific">Mycolicibacterium bacteremicum</name>
    <name type="common">Mycobacterium bacteremicum</name>
    <dbReference type="NCBI Taxonomy" id="564198"/>
    <lineage>
        <taxon>Bacteria</taxon>
        <taxon>Bacillati</taxon>
        <taxon>Actinomycetota</taxon>
        <taxon>Actinomycetes</taxon>
        <taxon>Mycobacteriales</taxon>
        <taxon>Mycobacteriaceae</taxon>
        <taxon>Mycolicibacterium</taxon>
    </lineage>
</organism>
<protein>
    <recommendedName>
        <fullName evidence="2">Lipid/polyisoprenoid-binding YceI-like domain-containing protein</fullName>
    </recommendedName>
</protein>
<evidence type="ECO:0000313" key="4">
    <source>
        <dbReference type="Proteomes" id="UP000192366"/>
    </source>
</evidence>
<proteinExistence type="inferred from homology"/>
<dbReference type="Proteomes" id="UP000192366">
    <property type="component" value="Unassembled WGS sequence"/>
</dbReference>
<dbReference type="InterPro" id="IPR036761">
    <property type="entry name" value="TTHA0802/YceI-like_sf"/>
</dbReference>
<sequence>MPRVCHHDPVRKKGWAIVAGVLAALLLAALAAAPWAYKNLLESPPQPALALPGDAAPATTDVDGSWTVQSDSQAGYRVRQQLLWEMIDVNGRTPAVTGSADIAESRIRALHFSVDMATLRSDSPGRDEKFRSADALETGTFRTAELFSNVPVDLSGVPADGSPVHLEIPVHLTLKGVTRPAVASVDVRRNGDRVDVAGTVGVRLLDFNVDPPKPFMSLLEVQPTATIEFLVHLAKG</sequence>
<dbReference type="AlphaFoldDB" id="A0A1W9YSP4"/>
<gene>
    <name evidence="3" type="ORF">BST17_20940</name>
</gene>
<evidence type="ECO:0000313" key="3">
    <source>
        <dbReference type="EMBL" id="ORA03053.1"/>
    </source>
</evidence>